<keyword evidence="3" id="KW-0233">DNA recombination</keyword>
<evidence type="ECO:0000256" key="3">
    <source>
        <dbReference type="ARBA" id="ARBA00023172"/>
    </source>
</evidence>
<dbReference type="GO" id="GO:0003677">
    <property type="term" value="F:DNA binding"/>
    <property type="evidence" value="ECO:0007669"/>
    <property type="project" value="UniProtKB-UniRule"/>
</dbReference>
<dbReference type="Gene3D" id="1.10.150.130">
    <property type="match status" value="1"/>
</dbReference>
<accession>A0A1M6VSU5</accession>
<dbReference type="SUPFAM" id="SSF56349">
    <property type="entry name" value="DNA breaking-rejoining enzymes"/>
    <property type="match status" value="1"/>
</dbReference>
<keyword evidence="2 4" id="KW-0238">DNA-binding</keyword>
<feature type="domain" description="Core-binding (CB)" evidence="7">
    <location>
        <begin position="76"/>
        <end position="156"/>
    </location>
</feature>
<organism evidence="8 9">
    <name type="scientific">Selenomonas ruminantium</name>
    <dbReference type="NCBI Taxonomy" id="971"/>
    <lineage>
        <taxon>Bacteria</taxon>
        <taxon>Bacillati</taxon>
        <taxon>Bacillota</taxon>
        <taxon>Negativicutes</taxon>
        <taxon>Selenomonadales</taxon>
        <taxon>Selenomonadaceae</taxon>
        <taxon>Selenomonas</taxon>
    </lineage>
</organism>
<evidence type="ECO:0000313" key="8">
    <source>
        <dbReference type="EMBL" id="SHK84471.1"/>
    </source>
</evidence>
<dbReference type="PROSITE" id="PS51900">
    <property type="entry name" value="CB"/>
    <property type="match status" value="1"/>
</dbReference>
<dbReference type="InterPro" id="IPR011010">
    <property type="entry name" value="DNA_brk_join_enz"/>
</dbReference>
<evidence type="ECO:0000259" key="6">
    <source>
        <dbReference type="PROSITE" id="PS51898"/>
    </source>
</evidence>
<evidence type="ECO:0000256" key="2">
    <source>
        <dbReference type="ARBA" id="ARBA00023125"/>
    </source>
</evidence>
<protein>
    <submittedName>
        <fullName evidence="8">Integrase</fullName>
    </submittedName>
</protein>
<dbReference type="GO" id="GO:0006310">
    <property type="term" value="P:DNA recombination"/>
    <property type="evidence" value="ECO:0007669"/>
    <property type="project" value="UniProtKB-KW"/>
</dbReference>
<evidence type="ECO:0000256" key="5">
    <source>
        <dbReference type="SAM" id="Coils"/>
    </source>
</evidence>
<feature type="domain" description="Tyr recombinase" evidence="6">
    <location>
        <begin position="178"/>
        <end position="383"/>
    </location>
</feature>
<comment type="similarity">
    <text evidence="1">Belongs to the 'phage' integrase family.</text>
</comment>
<dbReference type="InterPro" id="IPR002104">
    <property type="entry name" value="Integrase_catalytic"/>
</dbReference>
<dbReference type="InterPro" id="IPR044068">
    <property type="entry name" value="CB"/>
</dbReference>
<dbReference type="PANTHER" id="PTHR30349">
    <property type="entry name" value="PHAGE INTEGRASE-RELATED"/>
    <property type="match status" value="1"/>
</dbReference>
<dbReference type="InterPro" id="IPR050090">
    <property type="entry name" value="Tyrosine_recombinase_XerCD"/>
</dbReference>
<dbReference type="PANTHER" id="PTHR30349:SF41">
    <property type="entry name" value="INTEGRASE_RECOMBINASE PROTEIN MJ0367-RELATED"/>
    <property type="match status" value="1"/>
</dbReference>
<dbReference type="Gene3D" id="1.10.443.10">
    <property type="entry name" value="Intergrase catalytic core"/>
    <property type="match status" value="1"/>
</dbReference>
<evidence type="ECO:0000259" key="7">
    <source>
        <dbReference type="PROSITE" id="PS51900"/>
    </source>
</evidence>
<dbReference type="EMBL" id="FRBC01000020">
    <property type="protein sequence ID" value="SHK84471.1"/>
    <property type="molecule type" value="Genomic_DNA"/>
</dbReference>
<feature type="coiled-coil region" evidence="5">
    <location>
        <begin position="44"/>
        <end position="71"/>
    </location>
</feature>
<gene>
    <name evidence="8" type="ORF">SAMN05216582_12053</name>
</gene>
<name>A0A1M6VSU5_SELRU</name>
<dbReference type="PROSITE" id="PS51898">
    <property type="entry name" value="TYR_RECOMBINASE"/>
    <property type="match status" value="1"/>
</dbReference>
<evidence type="ECO:0000256" key="4">
    <source>
        <dbReference type="PROSITE-ProRule" id="PRU01248"/>
    </source>
</evidence>
<sequence length="410" mass="47941">MTTTKKKAHRCAGEGSIYKDNTRDRWIAQITVGFDGRTGRLIKRTKYTRTRKDAQAALEELKEKYASQTALLACSMTVGQWLDRWFDTYSRPHIRQNTAAGYMLMIDLAKEYVGNIDLGFLCSFDLQNIINKRIYAHYRQAQYFRTVMRMAFRRAVKLKLIPENPAEDLELPKKPPKRPLVAPTKEQREALIEAPSIYYCWRQMMLTEFMTGLRRGELLAIHWEDSNLDEGWFKVRHALVNGRKEEGMEAYPVYLSEPKMEKSRRQLYLPPALCKELAAYKVRQMKLRLQNGHWEHPEMVFTDKDGAYISPCVFSSQYVKIRKKLGIKTIFHMLRHDMASRMKASHQFDIKDIQEQLGHSTIQITMDIYTNINEEKRPQSAAGSRTTWKMSWTSENVIKVNHTNGNEKRG</sequence>
<evidence type="ECO:0000256" key="1">
    <source>
        <dbReference type="ARBA" id="ARBA00008857"/>
    </source>
</evidence>
<dbReference type="InterPro" id="IPR010998">
    <property type="entry name" value="Integrase_recombinase_N"/>
</dbReference>
<dbReference type="OrthoDB" id="9769726at2"/>
<dbReference type="AlphaFoldDB" id="A0A1M6VSU5"/>
<dbReference type="RefSeq" id="WP_073091016.1">
    <property type="nucleotide sequence ID" value="NZ_FRBC01000020.1"/>
</dbReference>
<reference evidence="8 9" key="1">
    <citation type="submission" date="2016-11" db="EMBL/GenBank/DDBJ databases">
        <authorList>
            <person name="Jaros S."/>
            <person name="Januszkiewicz K."/>
            <person name="Wedrychowicz H."/>
        </authorList>
    </citation>
    <scope>NUCLEOTIDE SEQUENCE [LARGE SCALE GENOMIC DNA]</scope>
    <source>
        <strain evidence="8 9">HD4</strain>
    </source>
</reference>
<keyword evidence="5" id="KW-0175">Coiled coil</keyword>
<dbReference type="Pfam" id="PF00589">
    <property type="entry name" value="Phage_integrase"/>
    <property type="match status" value="1"/>
</dbReference>
<dbReference type="CDD" id="cd01189">
    <property type="entry name" value="INT_ICEBs1_C_like"/>
    <property type="match status" value="1"/>
</dbReference>
<dbReference type="InterPro" id="IPR013762">
    <property type="entry name" value="Integrase-like_cat_sf"/>
</dbReference>
<evidence type="ECO:0000313" key="9">
    <source>
        <dbReference type="Proteomes" id="UP000184263"/>
    </source>
</evidence>
<dbReference type="GO" id="GO:0015074">
    <property type="term" value="P:DNA integration"/>
    <property type="evidence" value="ECO:0007669"/>
    <property type="project" value="InterPro"/>
</dbReference>
<proteinExistence type="inferred from homology"/>
<dbReference type="Proteomes" id="UP000184263">
    <property type="component" value="Unassembled WGS sequence"/>
</dbReference>